<reference evidence="1" key="1">
    <citation type="submission" date="2022-11" db="EMBL/GenBank/DDBJ databases">
        <title>Hoeflea poritis sp. nov., isolated from scleractinian coral Porites lutea.</title>
        <authorList>
            <person name="Zhang G."/>
            <person name="Wei Q."/>
            <person name="Cai L."/>
        </authorList>
    </citation>
    <scope>NUCLEOTIDE SEQUENCE</scope>
    <source>
        <strain evidence="1">E7-10</strain>
    </source>
</reference>
<dbReference type="RefSeq" id="WP_271092079.1">
    <property type="nucleotide sequence ID" value="NZ_JAPJZH010000020.1"/>
</dbReference>
<dbReference type="Proteomes" id="UP001148313">
    <property type="component" value="Unassembled WGS sequence"/>
</dbReference>
<proteinExistence type="predicted"/>
<gene>
    <name evidence="1" type="ORF">OOZ53_22895</name>
</gene>
<protein>
    <recommendedName>
        <fullName evidence="3">Lipoprotein</fullName>
    </recommendedName>
</protein>
<dbReference type="PROSITE" id="PS51257">
    <property type="entry name" value="PROKAR_LIPOPROTEIN"/>
    <property type="match status" value="1"/>
</dbReference>
<evidence type="ECO:0000313" key="1">
    <source>
        <dbReference type="EMBL" id="MDA4848223.1"/>
    </source>
</evidence>
<evidence type="ECO:0008006" key="3">
    <source>
        <dbReference type="Google" id="ProtNLM"/>
    </source>
</evidence>
<accession>A0ABT4VU45</accession>
<name>A0ABT4VU45_9HYPH</name>
<organism evidence="1 2">
    <name type="scientific">Hoeflea poritis</name>
    <dbReference type="NCBI Taxonomy" id="2993659"/>
    <lineage>
        <taxon>Bacteria</taxon>
        <taxon>Pseudomonadati</taxon>
        <taxon>Pseudomonadota</taxon>
        <taxon>Alphaproteobacteria</taxon>
        <taxon>Hyphomicrobiales</taxon>
        <taxon>Rhizobiaceae</taxon>
        <taxon>Hoeflea</taxon>
    </lineage>
</organism>
<evidence type="ECO:0000313" key="2">
    <source>
        <dbReference type="Proteomes" id="UP001148313"/>
    </source>
</evidence>
<comment type="caution">
    <text evidence="1">The sequence shown here is derived from an EMBL/GenBank/DDBJ whole genome shotgun (WGS) entry which is preliminary data.</text>
</comment>
<dbReference type="EMBL" id="JAPJZH010000020">
    <property type="protein sequence ID" value="MDA4848223.1"/>
    <property type="molecule type" value="Genomic_DNA"/>
</dbReference>
<sequence length="133" mass="13896">MSSLRSAAALPVLAALLTACQTSGPGNLTVKSPDAALPAMERIAVAASNCWFKSRDRGFRGYRLAPELNSFSGRPRILIVPASRPQDRPLAVVEGQGSPATISAYGPLMSDPVGSRIAADVRRWSGGNNACTS</sequence>
<keyword evidence="2" id="KW-1185">Reference proteome</keyword>